<dbReference type="Proteomes" id="UP000285625">
    <property type="component" value="Unassembled WGS sequence"/>
</dbReference>
<dbReference type="RefSeq" id="WP_119635581.1">
    <property type="nucleotide sequence ID" value="NZ_QXVO01000024.1"/>
</dbReference>
<name>A0A418JHX4_STAHY</name>
<evidence type="ECO:0000313" key="1">
    <source>
        <dbReference type="EMBL" id="RIO45026.1"/>
    </source>
</evidence>
<proteinExistence type="predicted"/>
<accession>A0A418JHX4</accession>
<gene>
    <name evidence="1" type="ORF">BUZ57_08195</name>
</gene>
<reference evidence="1 2" key="1">
    <citation type="journal article" date="2016" name="Front. Microbiol.">
        <title>Comprehensive Phylogenetic Analysis of Bovine Non-aureus Staphylococci Species Based on Whole-Genome Sequencing.</title>
        <authorList>
            <person name="Naushad S."/>
            <person name="Barkema H.W."/>
            <person name="Luby C."/>
            <person name="Condas L.A."/>
            <person name="Nobrega D.B."/>
            <person name="Carson D.A."/>
            <person name="De Buck J."/>
        </authorList>
    </citation>
    <scope>NUCLEOTIDE SEQUENCE [LARGE SCALE GENOMIC DNA]</scope>
    <source>
        <strain evidence="1 2">SNUC 5959</strain>
    </source>
</reference>
<dbReference type="AlphaFoldDB" id="A0A418JHX4"/>
<protein>
    <submittedName>
        <fullName evidence="1">Uncharacterized protein</fullName>
    </submittedName>
</protein>
<evidence type="ECO:0000313" key="2">
    <source>
        <dbReference type="Proteomes" id="UP000285625"/>
    </source>
</evidence>
<sequence>MFIKLKPKFKKCVEIFKTLTHRNLLIIKVKDVNSAPEVIYKGKKLKYKRNVEFSWETPKEHMYSNGYDVEIEHYVRDTKRRPGRCEKLGFKSPFKD</sequence>
<comment type="caution">
    <text evidence="1">The sequence shown here is derived from an EMBL/GenBank/DDBJ whole genome shotgun (WGS) entry which is preliminary data.</text>
</comment>
<dbReference type="EMBL" id="QXVO01000024">
    <property type="protein sequence ID" value="RIO45026.1"/>
    <property type="molecule type" value="Genomic_DNA"/>
</dbReference>
<organism evidence="1 2">
    <name type="scientific">Staphylococcus hyicus</name>
    <dbReference type="NCBI Taxonomy" id="1284"/>
    <lineage>
        <taxon>Bacteria</taxon>
        <taxon>Bacillati</taxon>
        <taxon>Bacillota</taxon>
        <taxon>Bacilli</taxon>
        <taxon>Bacillales</taxon>
        <taxon>Staphylococcaceae</taxon>
        <taxon>Staphylococcus</taxon>
    </lineage>
</organism>